<sequence length="73" mass="8602">MYQENPWWAEPANVTTWMDEDGGYEFGFRVSATGMSPYSNWTLEWDLWIDGEHHHDERWSEDCQGYGECYGSG</sequence>
<gene>
    <name evidence="1" type="ORF">METZ01_LOCUS102017</name>
</gene>
<feature type="non-terminal residue" evidence="1">
    <location>
        <position position="73"/>
    </location>
</feature>
<dbReference type="EMBL" id="UINC01011109">
    <property type="protein sequence ID" value="SVA49163.1"/>
    <property type="molecule type" value="Genomic_DNA"/>
</dbReference>
<reference evidence="1" key="1">
    <citation type="submission" date="2018-05" db="EMBL/GenBank/DDBJ databases">
        <authorList>
            <person name="Lanie J.A."/>
            <person name="Ng W.-L."/>
            <person name="Kazmierczak K.M."/>
            <person name="Andrzejewski T.M."/>
            <person name="Davidsen T.M."/>
            <person name="Wayne K.J."/>
            <person name="Tettelin H."/>
            <person name="Glass J.I."/>
            <person name="Rusch D."/>
            <person name="Podicherti R."/>
            <person name="Tsui H.-C.T."/>
            <person name="Winkler M.E."/>
        </authorList>
    </citation>
    <scope>NUCLEOTIDE SEQUENCE</scope>
</reference>
<protein>
    <submittedName>
        <fullName evidence="1">Uncharacterized protein</fullName>
    </submittedName>
</protein>
<evidence type="ECO:0000313" key="1">
    <source>
        <dbReference type="EMBL" id="SVA49163.1"/>
    </source>
</evidence>
<proteinExistence type="predicted"/>
<accession>A0A381WB50</accession>
<name>A0A381WB50_9ZZZZ</name>
<dbReference type="AlphaFoldDB" id="A0A381WB50"/>
<organism evidence="1">
    <name type="scientific">marine metagenome</name>
    <dbReference type="NCBI Taxonomy" id="408172"/>
    <lineage>
        <taxon>unclassified sequences</taxon>
        <taxon>metagenomes</taxon>
        <taxon>ecological metagenomes</taxon>
    </lineage>
</organism>